<evidence type="ECO:0000313" key="2">
    <source>
        <dbReference type="EMBL" id="TAA36115.1"/>
    </source>
</evidence>
<name>A0A4V2HF76_9GAMM</name>
<feature type="domain" description="DUF4145" evidence="1">
    <location>
        <begin position="85"/>
        <end position="171"/>
    </location>
</feature>
<dbReference type="AlphaFoldDB" id="A0A4V2HF76"/>
<evidence type="ECO:0000313" key="3">
    <source>
        <dbReference type="Proteomes" id="UP000292087"/>
    </source>
</evidence>
<reference evidence="2 3" key="1">
    <citation type="submission" date="2019-02" db="EMBL/GenBank/DDBJ databases">
        <title>WGS of Pseudoxanthomonas species novum from clinical isolates.</title>
        <authorList>
            <person name="Bernier A.-M."/>
            <person name="Bernard K."/>
            <person name="Vachon A."/>
        </authorList>
    </citation>
    <scope>NUCLEOTIDE SEQUENCE [LARGE SCALE GENOMIC DNA]</scope>
    <source>
        <strain evidence="2 3">NML140781</strain>
    </source>
</reference>
<dbReference type="Proteomes" id="UP000292087">
    <property type="component" value="Unassembled WGS sequence"/>
</dbReference>
<dbReference type="RefSeq" id="WP_130523650.1">
    <property type="nucleotide sequence ID" value="NZ_SHLZ01000001.1"/>
</dbReference>
<protein>
    <submittedName>
        <fullName evidence="2">DUF4145 domain-containing protein</fullName>
    </submittedName>
</protein>
<evidence type="ECO:0000259" key="1">
    <source>
        <dbReference type="Pfam" id="PF13643"/>
    </source>
</evidence>
<gene>
    <name evidence="2" type="ORF">EA656_10825</name>
</gene>
<dbReference type="Pfam" id="PF13643">
    <property type="entry name" value="DUF4145"/>
    <property type="match status" value="1"/>
</dbReference>
<comment type="caution">
    <text evidence="2">The sequence shown here is derived from an EMBL/GenBank/DDBJ whole genome shotgun (WGS) entry which is preliminary data.</text>
</comment>
<organism evidence="2 3">
    <name type="scientific">Pseudoxanthomonas winnipegensis</name>
    <dbReference type="NCBI Taxonomy" id="2480810"/>
    <lineage>
        <taxon>Bacteria</taxon>
        <taxon>Pseudomonadati</taxon>
        <taxon>Pseudomonadota</taxon>
        <taxon>Gammaproteobacteria</taxon>
        <taxon>Lysobacterales</taxon>
        <taxon>Lysobacteraceae</taxon>
        <taxon>Pseudoxanthomonas</taxon>
    </lineage>
</organism>
<accession>A0A4V2HF76</accession>
<dbReference type="InterPro" id="IPR025285">
    <property type="entry name" value="DUF4145"/>
</dbReference>
<sequence length="208" mass="23452">MLIDCHNCKAKVDAELLGEHNDNEFFATKTFFLKCPSCDAAIIAESQEDFVDSKTIWSRPVRVYPRPKRALGSDIPPIVRNSIDEAEKCMQSAAYLAATAMCGRSPEAICRYYKTKGSYLGGGLKELRDKGVIDSRLYQWSEELRDQRNNAAHATDTEIGAQDANDVMTFTYAIIDYVFLLAQKFDQFQKRKNDRAAEKKIGTQTAKT</sequence>
<proteinExistence type="predicted"/>
<dbReference type="EMBL" id="SHMF01000002">
    <property type="protein sequence ID" value="TAA36115.1"/>
    <property type="molecule type" value="Genomic_DNA"/>
</dbReference>